<reference evidence="2 3" key="3">
    <citation type="journal article" date="2013" name="Rice">
        <title>Improvement of the Oryza sativa Nipponbare reference genome using next generation sequence and optical map data.</title>
        <authorList>
            <person name="Kawahara Y."/>
            <person name="de la Bastide M."/>
            <person name="Hamilton J.P."/>
            <person name="Kanamori H."/>
            <person name="McCombie W.R."/>
            <person name="Ouyang S."/>
            <person name="Schwartz D.C."/>
            <person name="Tanaka T."/>
            <person name="Wu J."/>
            <person name="Zhou S."/>
            <person name="Childs K.L."/>
            <person name="Davidson R.M."/>
            <person name="Lin H."/>
            <person name="Quesada-Ocampo L."/>
            <person name="Vaillancourt B."/>
            <person name="Sakai H."/>
            <person name="Lee S.S."/>
            <person name="Kim J."/>
            <person name="Numa H."/>
            <person name="Itoh T."/>
            <person name="Buell C.R."/>
            <person name="Matsumoto T."/>
        </authorList>
    </citation>
    <scope>NUCLEOTIDE SEQUENCE [LARGE SCALE GENOMIC DNA]</scope>
    <source>
        <strain evidence="3">cv. Nipponbare</strain>
    </source>
</reference>
<reference evidence="2 3" key="2">
    <citation type="journal article" date="2013" name="Plant Cell Physiol.">
        <title>Rice Annotation Project Database (RAP-DB): an integrative and interactive database for rice genomics.</title>
        <authorList>
            <person name="Sakai H."/>
            <person name="Lee S.S."/>
            <person name="Tanaka T."/>
            <person name="Numa H."/>
            <person name="Kim J."/>
            <person name="Kawahara Y."/>
            <person name="Wakimoto H."/>
            <person name="Yang C.C."/>
            <person name="Iwamoto M."/>
            <person name="Abe T."/>
            <person name="Yamada Y."/>
            <person name="Muto A."/>
            <person name="Inokuchi H."/>
            <person name="Ikemura T."/>
            <person name="Matsumoto T."/>
            <person name="Sasaki T."/>
            <person name="Itoh T."/>
        </authorList>
    </citation>
    <scope>NUCLEOTIDE SEQUENCE [LARGE SCALE GENOMIC DNA]</scope>
    <source>
        <strain evidence="3">cv. Nipponbare</strain>
    </source>
</reference>
<gene>
    <name evidence="2" type="ordered locus">Os07g0660466</name>
    <name evidence="2" type="ORF">OSNPB_070660466</name>
</gene>
<proteinExistence type="predicted"/>
<sequence length="473" mass="52462">TRRSPRQVGDEVVHVLAQRPALGHGGADGLPDRRRPRAQRRAVPRRHRPLDRLAYRGRRRDVVALLPRPHEDAGAEVLAHELGIPRLVAVHRPRQHGLPVAHALHDGVPPAVAHERRRRAVRQDLQLRRPPGDHHAHAPGDLLPEPARRLREARAVHGRLGLARVHVRAVGVPQRPDEPLAAAAHRRGELPDLLATERRRRAERYVQHRRRRLLVEPAQALVPRARALLRRAPRARVGEHRAQRPNGEQLVAIGGRDLREHVEELPLQRAAGVDDHAGDGRAPALLAHPLGERHELLGRTGVGRVEDEAVLHQQAVGGVHPPDIVRRGEAVHPECLAVGDSRGLHRRERRHPVVQHDDAAVARRELAEERGERRAGAVAEGLEEGHHVARERGRGVGGRGCVPAGDVECAEADGGEAERARGVPAVHPRAGLPEVRLRRGVVHGEAARREQHGQVEELVQVTLRRERHRHDGD</sequence>
<name>A0A0P0XAK0_ORYSJ</name>
<keyword evidence="3" id="KW-1185">Reference proteome</keyword>
<dbReference type="FunCoup" id="A0A0P0XAK0">
    <property type="interactions" value="1"/>
</dbReference>
<dbReference type="Gramene" id="Os07t0660466-00">
    <property type="protein sequence ID" value="Os07t0660466-00"/>
    <property type="gene ID" value="Os07g0660466"/>
</dbReference>
<dbReference type="AlphaFoldDB" id="A0A0P0XAK0"/>
<evidence type="ECO:0000313" key="3">
    <source>
        <dbReference type="Proteomes" id="UP000059680"/>
    </source>
</evidence>
<reference evidence="3" key="1">
    <citation type="journal article" date="2005" name="Nature">
        <title>The map-based sequence of the rice genome.</title>
        <authorList>
            <consortium name="International rice genome sequencing project (IRGSP)"/>
            <person name="Matsumoto T."/>
            <person name="Wu J."/>
            <person name="Kanamori H."/>
            <person name="Katayose Y."/>
            <person name="Fujisawa M."/>
            <person name="Namiki N."/>
            <person name="Mizuno H."/>
            <person name="Yamamoto K."/>
            <person name="Antonio B.A."/>
            <person name="Baba T."/>
            <person name="Sakata K."/>
            <person name="Nagamura Y."/>
            <person name="Aoki H."/>
            <person name="Arikawa K."/>
            <person name="Arita K."/>
            <person name="Bito T."/>
            <person name="Chiden Y."/>
            <person name="Fujitsuka N."/>
            <person name="Fukunaka R."/>
            <person name="Hamada M."/>
            <person name="Harada C."/>
            <person name="Hayashi A."/>
            <person name="Hijishita S."/>
            <person name="Honda M."/>
            <person name="Hosokawa S."/>
            <person name="Ichikawa Y."/>
            <person name="Idonuma A."/>
            <person name="Iijima M."/>
            <person name="Ikeda M."/>
            <person name="Ikeno M."/>
            <person name="Ito K."/>
            <person name="Ito S."/>
            <person name="Ito T."/>
            <person name="Ito Y."/>
            <person name="Ito Y."/>
            <person name="Iwabuchi A."/>
            <person name="Kamiya K."/>
            <person name="Karasawa W."/>
            <person name="Kurita K."/>
            <person name="Katagiri S."/>
            <person name="Kikuta A."/>
            <person name="Kobayashi H."/>
            <person name="Kobayashi N."/>
            <person name="Machita K."/>
            <person name="Maehara T."/>
            <person name="Masukawa M."/>
            <person name="Mizubayashi T."/>
            <person name="Mukai Y."/>
            <person name="Nagasaki H."/>
            <person name="Nagata Y."/>
            <person name="Naito S."/>
            <person name="Nakashima M."/>
            <person name="Nakama Y."/>
            <person name="Nakamichi Y."/>
            <person name="Nakamura M."/>
            <person name="Meguro A."/>
            <person name="Negishi M."/>
            <person name="Ohta I."/>
            <person name="Ohta T."/>
            <person name="Okamoto M."/>
            <person name="Ono N."/>
            <person name="Saji S."/>
            <person name="Sakaguchi M."/>
            <person name="Sakai K."/>
            <person name="Shibata M."/>
            <person name="Shimokawa T."/>
            <person name="Song J."/>
            <person name="Takazaki Y."/>
            <person name="Terasawa K."/>
            <person name="Tsugane M."/>
            <person name="Tsuji K."/>
            <person name="Ueda S."/>
            <person name="Waki K."/>
            <person name="Yamagata H."/>
            <person name="Yamamoto M."/>
            <person name="Yamamoto S."/>
            <person name="Yamane H."/>
            <person name="Yoshiki S."/>
            <person name="Yoshihara R."/>
            <person name="Yukawa K."/>
            <person name="Zhong H."/>
            <person name="Yano M."/>
            <person name="Yuan Q."/>
            <person name="Ouyang S."/>
            <person name="Liu J."/>
            <person name="Jones K.M."/>
            <person name="Gansberger K."/>
            <person name="Moffat K."/>
            <person name="Hill J."/>
            <person name="Bera J."/>
            <person name="Fadrosh D."/>
            <person name="Jin S."/>
            <person name="Johri S."/>
            <person name="Kim M."/>
            <person name="Overton L."/>
            <person name="Reardon M."/>
            <person name="Tsitrin T."/>
            <person name="Vuong H."/>
            <person name="Weaver B."/>
            <person name="Ciecko A."/>
            <person name="Tallon L."/>
            <person name="Jackson J."/>
            <person name="Pai G."/>
            <person name="Aken S.V."/>
            <person name="Utterback T."/>
            <person name="Reidmuller S."/>
            <person name="Feldblyum T."/>
            <person name="Hsiao J."/>
            <person name="Zismann V."/>
            <person name="Iobst S."/>
            <person name="de Vazeille A.R."/>
            <person name="Buell C.R."/>
            <person name="Ying K."/>
            <person name="Li Y."/>
            <person name="Lu T."/>
            <person name="Huang Y."/>
            <person name="Zhao Q."/>
            <person name="Feng Q."/>
            <person name="Zhang L."/>
            <person name="Zhu J."/>
            <person name="Weng Q."/>
            <person name="Mu J."/>
            <person name="Lu Y."/>
            <person name="Fan D."/>
            <person name="Liu Y."/>
            <person name="Guan J."/>
            <person name="Zhang Y."/>
            <person name="Yu S."/>
            <person name="Liu X."/>
            <person name="Zhang Y."/>
            <person name="Hong G."/>
            <person name="Han B."/>
            <person name="Choisne N."/>
            <person name="Demange N."/>
            <person name="Orjeda G."/>
            <person name="Samain S."/>
            <person name="Cattolico L."/>
            <person name="Pelletier E."/>
            <person name="Couloux A."/>
            <person name="Segurens B."/>
            <person name="Wincker P."/>
            <person name="D'Hont A."/>
            <person name="Scarpelli C."/>
            <person name="Weissenbach J."/>
            <person name="Salanoubat M."/>
            <person name="Quetier F."/>
            <person name="Yu Y."/>
            <person name="Kim H.R."/>
            <person name="Rambo T."/>
            <person name="Currie J."/>
            <person name="Collura K."/>
            <person name="Luo M."/>
            <person name="Yang T."/>
            <person name="Ammiraju J.S.S."/>
            <person name="Engler F."/>
            <person name="Soderlund C."/>
            <person name="Wing R.A."/>
            <person name="Palmer L.E."/>
            <person name="de la Bastide M."/>
            <person name="Spiegel L."/>
            <person name="Nascimento L."/>
            <person name="Zutavern T."/>
            <person name="O'Shaughnessy A."/>
            <person name="Dike S."/>
            <person name="Dedhia N."/>
            <person name="Preston R."/>
            <person name="Balija V."/>
            <person name="McCombie W.R."/>
            <person name="Chow T."/>
            <person name="Chen H."/>
            <person name="Chung M."/>
            <person name="Chen C."/>
            <person name="Shaw J."/>
            <person name="Wu H."/>
            <person name="Hsiao K."/>
            <person name="Chao Y."/>
            <person name="Chu M."/>
            <person name="Cheng C."/>
            <person name="Hour A."/>
            <person name="Lee P."/>
            <person name="Lin S."/>
            <person name="Lin Y."/>
            <person name="Liou J."/>
            <person name="Liu S."/>
            <person name="Hsing Y."/>
            <person name="Raghuvanshi S."/>
            <person name="Mohanty A."/>
            <person name="Bharti A.K."/>
            <person name="Gaur A."/>
            <person name="Gupta V."/>
            <person name="Kumar D."/>
            <person name="Ravi V."/>
            <person name="Vij S."/>
            <person name="Kapur A."/>
            <person name="Khurana P."/>
            <person name="Khurana P."/>
            <person name="Khurana J.P."/>
            <person name="Tyagi A.K."/>
            <person name="Gaikwad K."/>
            <person name="Singh A."/>
            <person name="Dalal V."/>
            <person name="Srivastava S."/>
            <person name="Dixit A."/>
            <person name="Pal A.K."/>
            <person name="Ghazi I.A."/>
            <person name="Yadav M."/>
            <person name="Pandit A."/>
            <person name="Bhargava A."/>
            <person name="Sureshbabu K."/>
            <person name="Batra K."/>
            <person name="Sharma T.R."/>
            <person name="Mohapatra T."/>
            <person name="Singh N.K."/>
            <person name="Messing J."/>
            <person name="Nelson A.B."/>
            <person name="Fuks G."/>
            <person name="Kavchok S."/>
            <person name="Keizer G."/>
            <person name="Linton E."/>
            <person name="Llaca V."/>
            <person name="Song R."/>
            <person name="Tanyolac B."/>
            <person name="Young S."/>
            <person name="Ho-Il K."/>
            <person name="Hahn J.H."/>
            <person name="Sangsakoo G."/>
            <person name="Vanavichit A."/>
            <person name="de Mattos Luiz.A.T."/>
            <person name="Zimmer P.D."/>
            <person name="Malone G."/>
            <person name="Dellagostin O."/>
            <person name="de Oliveira A.C."/>
            <person name="Bevan M."/>
            <person name="Bancroft I."/>
            <person name="Minx P."/>
            <person name="Cordum H."/>
            <person name="Wilson R."/>
            <person name="Cheng Z."/>
            <person name="Jin W."/>
            <person name="Jiang J."/>
            <person name="Leong S.A."/>
            <person name="Iwama H."/>
            <person name="Gojobori T."/>
            <person name="Itoh T."/>
            <person name="Niimura Y."/>
            <person name="Fujii Y."/>
            <person name="Habara T."/>
            <person name="Sakai H."/>
            <person name="Sato Y."/>
            <person name="Wilson G."/>
            <person name="Kumar K."/>
            <person name="McCouch S."/>
            <person name="Juretic N."/>
            <person name="Hoen D."/>
            <person name="Wright S."/>
            <person name="Bruskiewich R."/>
            <person name="Bureau T."/>
            <person name="Miyao A."/>
            <person name="Hirochika H."/>
            <person name="Nishikawa T."/>
            <person name="Kadowaki K."/>
            <person name="Sugiura M."/>
            <person name="Burr B."/>
            <person name="Sasaki T."/>
        </authorList>
    </citation>
    <scope>NUCLEOTIDE SEQUENCE [LARGE SCALE GENOMIC DNA]</scope>
    <source>
        <strain evidence="3">cv. Nipponbare</strain>
    </source>
</reference>
<dbReference type="PaxDb" id="39947-A0A0P0XAK0"/>
<feature type="region of interest" description="Disordered" evidence="1">
    <location>
        <begin position="124"/>
        <end position="144"/>
    </location>
</feature>
<feature type="compositionally biased region" description="Basic and acidic residues" evidence="1">
    <location>
        <begin position="124"/>
        <end position="138"/>
    </location>
</feature>
<feature type="non-terminal residue" evidence="2">
    <location>
        <position position="473"/>
    </location>
</feature>
<feature type="non-terminal residue" evidence="2">
    <location>
        <position position="1"/>
    </location>
</feature>
<accession>A0A0P0XAK0</accession>
<feature type="region of interest" description="Disordered" evidence="1">
    <location>
        <begin position="1"/>
        <end position="44"/>
    </location>
</feature>
<dbReference type="EMBL" id="AP014963">
    <property type="protein sequence ID" value="BAT03049.1"/>
    <property type="molecule type" value="Genomic_DNA"/>
</dbReference>
<protein>
    <submittedName>
        <fullName evidence="2">Os07g0660466 protein</fullName>
    </submittedName>
</protein>
<evidence type="ECO:0000313" key="2">
    <source>
        <dbReference type="EMBL" id="BAT03049.1"/>
    </source>
</evidence>
<evidence type="ECO:0000256" key="1">
    <source>
        <dbReference type="SAM" id="MobiDB-lite"/>
    </source>
</evidence>
<dbReference type="InParanoid" id="A0A0P0XAK0"/>
<organism evidence="2 3">
    <name type="scientific">Oryza sativa subsp. japonica</name>
    <name type="common">Rice</name>
    <dbReference type="NCBI Taxonomy" id="39947"/>
    <lineage>
        <taxon>Eukaryota</taxon>
        <taxon>Viridiplantae</taxon>
        <taxon>Streptophyta</taxon>
        <taxon>Embryophyta</taxon>
        <taxon>Tracheophyta</taxon>
        <taxon>Spermatophyta</taxon>
        <taxon>Magnoliopsida</taxon>
        <taxon>Liliopsida</taxon>
        <taxon>Poales</taxon>
        <taxon>Poaceae</taxon>
        <taxon>BOP clade</taxon>
        <taxon>Oryzoideae</taxon>
        <taxon>Oryzeae</taxon>
        <taxon>Oryzinae</taxon>
        <taxon>Oryza</taxon>
        <taxon>Oryza sativa</taxon>
    </lineage>
</organism>
<dbReference type="Proteomes" id="UP000059680">
    <property type="component" value="Chromosome 7"/>
</dbReference>
<feature type="compositionally biased region" description="Basic residues" evidence="1">
    <location>
        <begin position="34"/>
        <end position="44"/>
    </location>
</feature>